<comment type="caution">
    <text evidence="3">The sequence shown here is derived from an EMBL/GenBank/DDBJ whole genome shotgun (WGS) entry which is preliminary data.</text>
</comment>
<proteinExistence type="predicted"/>
<protein>
    <submittedName>
        <fullName evidence="3">Restriction endonuclease</fullName>
    </submittedName>
</protein>
<feature type="domain" description="Novel STAND NTPase 3" evidence="2">
    <location>
        <begin position="171"/>
        <end position="330"/>
    </location>
</feature>
<dbReference type="Pfam" id="PF20720">
    <property type="entry name" value="nSTAND3"/>
    <property type="match status" value="1"/>
</dbReference>
<keyword evidence="3" id="KW-0378">Hydrolase</keyword>
<keyword evidence="3" id="KW-0255">Endonuclease</keyword>
<keyword evidence="4" id="KW-1185">Reference proteome</keyword>
<dbReference type="Proteomes" id="UP000248790">
    <property type="component" value="Unassembled WGS sequence"/>
</dbReference>
<feature type="domain" description="Restriction endonuclease type IV Mrr" evidence="1">
    <location>
        <begin position="8"/>
        <end position="61"/>
    </location>
</feature>
<dbReference type="AlphaFoldDB" id="A0A327WXQ3"/>
<accession>A0A327WXQ3</accession>
<dbReference type="InterPro" id="IPR011335">
    <property type="entry name" value="Restrct_endonuc-II-like"/>
</dbReference>
<dbReference type="SUPFAM" id="SSF52540">
    <property type="entry name" value="P-loop containing nucleoside triphosphate hydrolases"/>
    <property type="match status" value="1"/>
</dbReference>
<dbReference type="RefSeq" id="WP_111628563.1">
    <property type="nucleotide sequence ID" value="NZ_QLMC01000003.1"/>
</dbReference>
<evidence type="ECO:0000259" key="1">
    <source>
        <dbReference type="Pfam" id="PF04471"/>
    </source>
</evidence>
<evidence type="ECO:0000313" key="4">
    <source>
        <dbReference type="Proteomes" id="UP000248790"/>
    </source>
</evidence>
<dbReference type="Pfam" id="PF04471">
    <property type="entry name" value="Mrr_cat"/>
    <property type="match status" value="1"/>
</dbReference>
<dbReference type="GO" id="GO:0004519">
    <property type="term" value="F:endonuclease activity"/>
    <property type="evidence" value="ECO:0007669"/>
    <property type="project" value="UniProtKB-KW"/>
</dbReference>
<sequence length="764" mass="89764">MPSYDFLNLSPTEFEEVSRDLLQKKLGILLESFTSGKDGGIDLRYCLAGKKIVVQCKRYNNFLSLYNNLKKEKNKLLQLQPTRYIISTSVGLTPNQKLKIYTLFRPSILEESDILGRDDLNNLLNIYPDIEHNHFKLWLSSTNTLKKILKSRIYNLAALEEKDIKDIIKLYVENDSFTEALKIIEEKNFVVISGIPGIGKTTLARVLVYYFLSKGYEEFIYLSDSINDAYDSYKDKIKQVFLFDDFLGSNFIENNLSFNEDARLVKFIHSIGKAKNKVLVLTTREYILVQATQKYEKIENSYINLAKCIIDLEQYTKTIRAKILYNHLYFSDLPKEYINNIIDTKSYLSIIEHRNYNPRIIQTFTNKDIWATIPFEEFSKKIILFLDNPESIWKHAFSHQIMVISQFLLLNMVLFNGFVLLEDLKLAIQSFARLCSTKYGFIFTEFDFNKSIRELEGTFIKIDKDFQNNYAIDFQNPSILDFLINYLSTYPELIKDLIESAPYFNQLTNVFIIDEDFSNNTKYKKILLKGNIQEYFINKLIAEFDKMPFIKSTMEFISFEEFELQRKVESIYYKLSIITQIIDIHSHANLLEFILSKFEIIEDFSLLSKQEIDSYLTVIDSISDNIACNPLQIISQIEKTINSLSDVEIFTKLSHVFHSELRQFTLNNTALYNKIENLINANIDYSDYSECNFLIEDIETIEYDLELNYSEIKNKILLKISDFEREHYEDQREEDYIPKASIEENEDLYINDLFFSLSSEERNS</sequence>
<keyword evidence="3" id="KW-0540">Nuclease</keyword>
<name>A0A327WXQ3_LARAB</name>
<dbReference type="InterPro" id="IPR007560">
    <property type="entry name" value="Restrct_endonuc_IV_Mrr"/>
</dbReference>
<reference evidence="3 4" key="1">
    <citation type="submission" date="2018-06" db="EMBL/GenBank/DDBJ databases">
        <title>Genomic Encyclopedia of Archaeal and Bacterial Type Strains, Phase II (KMG-II): from individual species to whole genera.</title>
        <authorList>
            <person name="Goeker M."/>
        </authorList>
    </citation>
    <scope>NUCLEOTIDE SEQUENCE [LARGE SCALE GENOMIC DNA]</scope>
    <source>
        <strain evidence="3 4">DSM 21851</strain>
    </source>
</reference>
<gene>
    <name evidence="3" type="ORF">LX87_02489</name>
</gene>
<organism evidence="3 4">
    <name type="scientific">Larkinella arboricola</name>
    <dbReference type="NCBI Taxonomy" id="643671"/>
    <lineage>
        <taxon>Bacteria</taxon>
        <taxon>Pseudomonadati</taxon>
        <taxon>Bacteroidota</taxon>
        <taxon>Cytophagia</taxon>
        <taxon>Cytophagales</taxon>
        <taxon>Spirosomataceae</taxon>
        <taxon>Larkinella</taxon>
    </lineage>
</organism>
<dbReference type="GO" id="GO:0009307">
    <property type="term" value="P:DNA restriction-modification system"/>
    <property type="evidence" value="ECO:0007669"/>
    <property type="project" value="InterPro"/>
</dbReference>
<dbReference type="Gene3D" id="3.40.1350.10">
    <property type="match status" value="1"/>
</dbReference>
<dbReference type="EMBL" id="QLMC01000003">
    <property type="protein sequence ID" value="RAJ97586.1"/>
    <property type="molecule type" value="Genomic_DNA"/>
</dbReference>
<dbReference type="GO" id="GO:0003677">
    <property type="term" value="F:DNA binding"/>
    <property type="evidence" value="ECO:0007669"/>
    <property type="project" value="InterPro"/>
</dbReference>
<dbReference type="InterPro" id="IPR011856">
    <property type="entry name" value="tRNA_endonuc-like_dom_sf"/>
</dbReference>
<dbReference type="InterPro" id="IPR027417">
    <property type="entry name" value="P-loop_NTPase"/>
</dbReference>
<evidence type="ECO:0000313" key="3">
    <source>
        <dbReference type="EMBL" id="RAJ97586.1"/>
    </source>
</evidence>
<dbReference type="InterPro" id="IPR049050">
    <property type="entry name" value="nSTAND3"/>
</dbReference>
<dbReference type="OrthoDB" id="9806903at2"/>
<evidence type="ECO:0000259" key="2">
    <source>
        <dbReference type="Pfam" id="PF20720"/>
    </source>
</evidence>
<dbReference type="SUPFAM" id="SSF52980">
    <property type="entry name" value="Restriction endonuclease-like"/>
    <property type="match status" value="1"/>
</dbReference>
<dbReference type="Gene3D" id="3.40.50.300">
    <property type="entry name" value="P-loop containing nucleotide triphosphate hydrolases"/>
    <property type="match status" value="1"/>
</dbReference>